<dbReference type="PROSITE" id="PS00039">
    <property type="entry name" value="DEAD_ATP_HELICASE"/>
    <property type="match status" value="1"/>
</dbReference>
<proteinExistence type="inferred from homology"/>
<dbReference type="PANTHER" id="PTHR47959">
    <property type="entry name" value="ATP-DEPENDENT RNA HELICASE RHLE-RELATED"/>
    <property type="match status" value="1"/>
</dbReference>
<keyword evidence="4 6" id="KW-0067">ATP-binding</keyword>
<feature type="compositionally biased region" description="Basic residues" evidence="7">
    <location>
        <begin position="463"/>
        <end position="485"/>
    </location>
</feature>
<dbReference type="Pfam" id="PF00270">
    <property type="entry name" value="DEAD"/>
    <property type="match status" value="1"/>
</dbReference>
<dbReference type="InterPro" id="IPR014001">
    <property type="entry name" value="Helicase_ATP-bd"/>
</dbReference>
<dbReference type="InterPro" id="IPR001650">
    <property type="entry name" value="Helicase_C-like"/>
</dbReference>
<dbReference type="PROSITE" id="PS51192">
    <property type="entry name" value="HELICASE_ATP_BIND_1"/>
    <property type="match status" value="1"/>
</dbReference>
<feature type="region of interest" description="Disordered" evidence="7">
    <location>
        <begin position="437"/>
        <end position="485"/>
    </location>
</feature>
<evidence type="ECO:0000259" key="8">
    <source>
        <dbReference type="PROSITE" id="PS51192"/>
    </source>
</evidence>
<keyword evidence="2 6" id="KW-0378">Hydrolase</keyword>
<dbReference type="GO" id="GO:0003724">
    <property type="term" value="F:RNA helicase activity"/>
    <property type="evidence" value="ECO:0007669"/>
    <property type="project" value="InterPro"/>
</dbReference>
<dbReference type="SMART" id="SM00487">
    <property type="entry name" value="DEXDc"/>
    <property type="match status" value="1"/>
</dbReference>
<keyword evidence="3 6" id="KW-0347">Helicase</keyword>
<dbReference type="EMBL" id="CAMPGE010009417">
    <property type="protein sequence ID" value="CAI2368284.1"/>
    <property type="molecule type" value="Genomic_DNA"/>
</dbReference>
<evidence type="ECO:0008006" key="13">
    <source>
        <dbReference type="Google" id="ProtNLM"/>
    </source>
</evidence>
<organism evidence="11 12">
    <name type="scientific">Euplotes crassus</name>
    <dbReference type="NCBI Taxonomy" id="5936"/>
    <lineage>
        <taxon>Eukaryota</taxon>
        <taxon>Sar</taxon>
        <taxon>Alveolata</taxon>
        <taxon>Ciliophora</taxon>
        <taxon>Intramacronucleata</taxon>
        <taxon>Spirotrichea</taxon>
        <taxon>Hypotrichia</taxon>
        <taxon>Euplotida</taxon>
        <taxon>Euplotidae</taxon>
        <taxon>Moneuplotes</taxon>
    </lineage>
</organism>
<evidence type="ECO:0000313" key="11">
    <source>
        <dbReference type="EMBL" id="CAI2368284.1"/>
    </source>
</evidence>
<keyword evidence="12" id="KW-1185">Reference proteome</keyword>
<feature type="domain" description="Helicase ATP-binding" evidence="8">
    <location>
        <begin position="35"/>
        <end position="210"/>
    </location>
</feature>
<feature type="domain" description="DEAD-box RNA helicase Q" evidence="10">
    <location>
        <begin position="4"/>
        <end position="32"/>
    </location>
</feature>
<evidence type="ECO:0000256" key="5">
    <source>
        <dbReference type="PROSITE-ProRule" id="PRU00552"/>
    </source>
</evidence>
<evidence type="ECO:0000256" key="4">
    <source>
        <dbReference type="ARBA" id="ARBA00022840"/>
    </source>
</evidence>
<dbReference type="CDD" id="cd18787">
    <property type="entry name" value="SF2_C_DEAD"/>
    <property type="match status" value="1"/>
</dbReference>
<evidence type="ECO:0000256" key="3">
    <source>
        <dbReference type="ARBA" id="ARBA00022806"/>
    </source>
</evidence>
<dbReference type="PROSITE" id="PS51195">
    <property type="entry name" value="Q_MOTIF"/>
    <property type="match status" value="1"/>
</dbReference>
<reference evidence="11" key="1">
    <citation type="submission" date="2023-07" db="EMBL/GenBank/DDBJ databases">
        <authorList>
            <consortium name="AG Swart"/>
            <person name="Singh M."/>
            <person name="Singh A."/>
            <person name="Seah K."/>
            <person name="Emmerich C."/>
        </authorList>
    </citation>
    <scope>NUCLEOTIDE SEQUENCE</scope>
    <source>
        <strain evidence="11">DP1</strain>
    </source>
</reference>
<name>A0AAD1UNE4_EUPCR</name>
<evidence type="ECO:0000256" key="2">
    <source>
        <dbReference type="ARBA" id="ARBA00022801"/>
    </source>
</evidence>
<dbReference type="GO" id="GO:0005524">
    <property type="term" value="F:ATP binding"/>
    <property type="evidence" value="ECO:0007669"/>
    <property type="project" value="UniProtKB-KW"/>
</dbReference>
<dbReference type="PROSITE" id="PS51194">
    <property type="entry name" value="HELICASE_CTER"/>
    <property type="match status" value="1"/>
</dbReference>
<dbReference type="PANTHER" id="PTHR47959:SF24">
    <property type="entry name" value="ATP-DEPENDENT RNA HELICASE"/>
    <property type="match status" value="1"/>
</dbReference>
<feature type="domain" description="Helicase C-terminal" evidence="9">
    <location>
        <begin position="261"/>
        <end position="400"/>
    </location>
</feature>
<dbReference type="GO" id="GO:0005829">
    <property type="term" value="C:cytosol"/>
    <property type="evidence" value="ECO:0007669"/>
    <property type="project" value="TreeGrafter"/>
</dbReference>
<evidence type="ECO:0000259" key="10">
    <source>
        <dbReference type="PROSITE" id="PS51195"/>
    </source>
</evidence>
<evidence type="ECO:0000313" key="12">
    <source>
        <dbReference type="Proteomes" id="UP001295684"/>
    </source>
</evidence>
<accession>A0AAD1UNE4</accession>
<dbReference type="InterPro" id="IPR027417">
    <property type="entry name" value="P-loop_NTPase"/>
</dbReference>
<feature type="short sequence motif" description="Q motif" evidence="5">
    <location>
        <begin position="4"/>
        <end position="32"/>
    </location>
</feature>
<dbReference type="InterPro" id="IPR000629">
    <property type="entry name" value="RNA-helicase_DEAD-box_CS"/>
</dbReference>
<evidence type="ECO:0000259" key="9">
    <source>
        <dbReference type="PROSITE" id="PS51194"/>
    </source>
</evidence>
<comment type="similarity">
    <text evidence="6">Belongs to the DEAD box helicase family.</text>
</comment>
<protein>
    <recommendedName>
        <fullName evidence="13">RNA helicase</fullName>
    </recommendedName>
</protein>
<evidence type="ECO:0000256" key="6">
    <source>
        <dbReference type="RuleBase" id="RU000492"/>
    </source>
</evidence>
<dbReference type="Gene3D" id="3.40.50.300">
    <property type="entry name" value="P-loop containing nucleotide triphosphate hydrolases"/>
    <property type="match status" value="2"/>
</dbReference>
<dbReference type="GO" id="GO:0003676">
    <property type="term" value="F:nucleic acid binding"/>
    <property type="evidence" value="ECO:0007669"/>
    <property type="project" value="InterPro"/>
</dbReference>
<dbReference type="SMART" id="SM00490">
    <property type="entry name" value="HELICc"/>
    <property type="match status" value="1"/>
</dbReference>
<keyword evidence="1 6" id="KW-0547">Nucleotide-binding</keyword>
<gene>
    <name evidence="11" type="ORF">ECRASSUSDP1_LOCUS9575</name>
</gene>
<dbReference type="InterPro" id="IPR011545">
    <property type="entry name" value="DEAD/DEAH_box_helicase_dom"/>
</dbReference>
<comment type="caution">
    <text evidence="11">The sequence shown here is derived from an EMBL/GenBank/DDBJ whole genome shotgun (WGS) entry which is preliminary data.</text>
</comment>
<dbReference type="InterPro" id="IPR050079">
    <property type="entry name" value="DEAD_box_RNA_helicase"/>
</dbReference>
<dbReference type="GO" id="GO:0016787">
    <property type="term" value="F:hydrolase activity"/>
    <property type="evidence" value="ECO:0007669"/>
    <property type="project" value="UniProtKB-KW"/>
</dbReference>
<dbReference type="SUPFAM" id="SSF52540">
    <property type="entry name" value="P-loop containing nucleoside triphosphate hydrolases"/>
    <property type="match status" value="1"/>
</dbReference>
<dbReference type="Proteomes" id="UP001295684">
    <property type="component" value="Unassembled WGS sequence"/>
</dbReference>
<dbReference type="InterPro" id="IPR014014">
    <property type="entry name" value="RNA_helicase_DEAD_Q_motif"/>
</dbReference>
<evidence type="ECO:0000256" key="7">
    <source>
        <dbReference type="SAM" id="MobiDB-lite"/>
    </source>
</evidence>
<dbReference type="Pfam" id="PF00271">
    <property type="entry name" value="Helicase_C"/>
    <property type="match status" value="1"/>
</dbReference>
<dbReference type="AlphaFoldDB" id="A0AAD1UNE4"/>
<sequence>MDDTTFGDIGIKPWLCKAASEVGIVNPTEIQKKSIPAVLSGNHVIGGAHTGSGKTAAFALPVIQDLSNDPYGIFCVVITPTRELAIQIADQIKIFTASMTVEVELVIGGMDFVEQSLNLKNFPHFIVATPGRLASHLETPDDELKTALSNVKYLVLDEADRFVNDDCFLPDLKIIFEHLPKERQTLLFSATVTDNMKNRPDILEGVIGEIEEEQKTSKSVESINLNIDIRHTIKGLQQKYCLVPESTKEIHLINFLKKMINTDRGVRSCIIFTSTIEKCNFLKLFLEEMNQKATCIHSLLPLHQRMKNLFLFKAERIPVLVATDLASRGLDIPSVDLVINFDVPVEPIDYVHRTGRTARAGRGGMAITFITQYDIKLIYSIEEYASVKLEEVDAELQSTEDQVLDDMALVSKVSQSLRIMISESGFEDKLEQYRKQKHNFKNRTSEKAEKAKKKSKNISGYQQRKRRKDFKHNGKNKQKRAKKTE</sequence>
<evidence type="ECO:0000256" key="1">
    <source>
        <dbReference type="ARBA" id="ARBA00022741"/>
    </source>
</evidence>